<dbReference type="GeneID" id="113509439"/>
<feature type="signal peptide" evidence="6">
    <location>
        <begin position="1"/>
        <end position="23"/>
    </location>
</feature>
<evidence type="ECO:0000313" key="10">
    <source>
        <dbReference type="RefSeq" id="XP_052755073.1"/>
    </source>
</evidence>
<gene>
    <name evidence="10" type="primary">LOC113509439</name>
</gene>
<feature type="domain" description="Neutral/alkaline non-lysosomal ceramidase C-terminal" evidence="8">
    <location>
        <begin position="578"/>
        <end position="728"/>
    </location>
</feature>
<evidence type="ECO:0000259" key="7">
    <source>
        <dbReference type="Pfam" id="PF04734"/>
    </source>
</evidence>
<dbReference type="InterPro" id="IPR038445">
    <property type="entry name" value="NCDase_C_sf"/>
</dbReference>
<accession>A0ABM3MUN8</accession>
<keyword evidence="6" id="KW-0732">Signal</keyword>
<dbReference type="PANTHER" id="PTHR12670:SF1">
    <property type="entry name" value="NEUTRAL CERAMIDASE"/>
    <property type="match status" value="1"/>
</dbReference>
<dbReference type="Pfam" id="PF04734">
    <property type="entry name" value="Ceramidase_alk"/>
    <property type="match status" value="1"/>
</dbReference>
<evidence type="ECO:0000256" key="1">
    <source>
        <dbReference type="ARBA" id="ARBA00009835"/>
    </source>
</evidence>
<feature type="domain" description="Neutral/alkaline non-lysosomal ceramidase N-terminal" evidence="7">
    <location>
        <begin position="57"/>
        <end position="564"/>
    </location>
</feature>
<evidence type="ECO:0000259" key="8">
    <source>
        <dbReference type="Pfam" id="PF17048"/>
    </source>
</evidence>
<evidence type="ECO:0000256" key="5">
    <source>
        <dbReference type="RuleBase" id="RU366019"/>
    </source>
</evidence>
<keyword evidence="5" id="KW-0746">Sphingolipid metabolism</keyword>
<dbReference type="Proteomes" id="UP001652740">
    <property type="component" value="Unplaced"/>
</dbReference>
<dbReference type="InterPro" id="IPR006823">
    <property type="entry name" value="Ceramidase_alk"/>
</dbReference>
<keyword evidence="5" id="KW-0443">Lipid metabolism</keyword>
<evidence type="ECO:0000256" key="2">
    <source>
        <dbReference type="ARBA" id="ARBA00011891"/>
    </source>
</evidence>
<evidence type="ECO:0000313" key="9">
    <source>
        <dbReference type="Proteomes" id="UP001652740"/>
    </source>
</evidence>
<evidence type="ECO:0000256" key="6">
    <source>
        <dbReference type="SAM" id="SignalP"/>
    </source>
</evidence>
<sequence length="730" mass="79784">MVSLTTKLLLAVVALAVVGGVIAVIVVFVDQESDADTDGVASSTSTTEAPDLDGIVYEVGVGIADMTGPCVEVTFMGFAAFDQTGRGLHLRQFSRAFIFVKGDTRVVLVNTDIQAVGVHVRREVVNRLQQEYGDIYSLRNVIITGTHTHAAPGGHLVDFLLDFSIRGFSQDAFNAYVEGITRSIIRAHENIVPARLFYGTTRVANAQKNRSPYSYDFNPIEEKLEYENNVDDILTQVRIVKANGDLHGVLNWFAIHATSMNMTNRLVSSDNLGYAAITMEKTLNPDNLVGKPNIVAGFFTSNLGDVSPNLEEARCEFSGEICDNQFAICGAGERCYALGPGDDMFESTRIIGSRMYEGAMEVLNTPGEELTGDLAVIHQFIDMPDEKVFRYDPVSKTFNEDEVVSGCVPALGYSFGSGTTDGANTLNITQGTLDGVPLLDAVTGLVMGPTDEDIACHHPKPILLATGRANVPIPWHPRIVSASLIWLGGFAVLGVPGEPTTMSGRRMRSVVSDVMQRHGLEPRVVVSGLTNEYIHYIATFEEYQVQRYEAASTIYGPHTLEIFLNKFAEYASVAIEGGELPAGPEPPNYINNTVSLILPVVFDSVPLARGFGDVVEQPVPWARRGETISASFVGANPRNDLRQESSHAVIERLVENNEWTVVATDADWETKFQWTRTSTVLGTSTVTFEWTIPRDTQLGTHRVVYYGTARLPLGVYRQFTGTSNTFDVVI</sequence>
<evidence type="ECO:0000256" key="3">
    <source>
        <dbReference type="ARBA" id="ARBA00019235"/>
    </source>
</evidence>
<evidence type="ECO:0000256" key="4">
    <source>
        <dbReference type="ARBA" id="ARBA00022801"/>
    </source>
</evidence>
<comment type="catalytic activity">
    <reaction evidence="5">
        <text>an N-acylsphing-4-enine + H2O = sphing-4-enine + a fatty acid</text>
        <dbReference type="Rhea" id="RHEA:20856"/>
        <dbReference type="ChEBI" id="CHEBI:15377"/>
        <dbReference type="ChEBI" id="CHEBI:28868"/>
        <dbReference type="ChEBI" id="CHEBI:52639"/>
        <dbReference type="ChEBI" id="CHEBI:57756"/>
        <dbReference type="EC" id="3.5.1.23"/>
    </reaction>
</comment>
<dbReference type="EC" id="3.5.1.23" evidence="2 5"/>
<organism evidence="9 10">
    <name type="scientific">Galleria mellonella</name>
    <name type="common">Greater wax moth</name>
    <dbReference type="NCBI Taxonomy" id="7137"/>
    <lineage>
        <taxon>Eukaryota</taxon>
        <taxon>Metazoa</taxon>
        <taxon>Ecdysozoa</taxon>
        <taxon>Arthropoda</taxon>
        <taxon>Hexapoda</taxon>
        <taxon>Insecta</taxon>
        <taxon>Pterygota</taxon>
        <taxon>Neoptera</taxon>
        <taxon>Endopterygota</taxon>
        <taxon>Lepidoptera</taxon>
        <taxon>Glossata</taxon>
        <taxon>Ditrysia</taxon>
        <taxon>Pyraloidea</taxon>
        <taxon>Pyralidae</taxon>
        <taxon>Galleriinae</taxon>
        <taxon>Galleria</taxon>
    </lineage>
</organism>
<dbReference type="Pfam" id="PF17048">
    <property type="entry name" value="Ceramidse_alk_C"/>
    <property type="match status" value="1"/>
</dbReference>
<dbReference type="RefSeq" id="XP_052755073.1">
    <property type="nucleotide sequence ID" value="XM_052899113.1"/>
</dbReference>
<dbReference type="InterPro" id="IPR031329">
    <property type="entry name" value="NEUT/ALK_ceramidase_N"/>
</dbReference>
<feature type="chain" id="PRO_5046256110" description="Neutral ceramidase" evidence="6">
    <location>
        <begin position="24"/>
        <end position="730"/>
    </location>
</feature>
<keyword evidence="4 5" id="KW-0378">Hydrolase</keyword>
<dbReference type="Gene3D" id="2.60.40.2300">
    <property type="entry name" value="Neutral/alkaline non-lysosomal ceramidase, C-terminal domain"/>
    <property type="match status" value="1"/>
</dbReference>
<reference evidence="10" key="1">
    <citation type="submission" date="2025-08" db="UniProtKB">
        <authorList>
            <consortium name="RefSeq"/>
        </authorList>
    </citation>
    <scope>IDENTIFICATION</scope>
    <source>
        <tissue evidence="10">Whole larvae</tissue>
    </source>
</reference>
<dbReference type="PANTHER" id="PTHR12670">
    <property type="entry name" value="CERAMIDASE"/>
    <property type="match status" value="1"/>
</dbReference>
<protein>
    <recommendedName>
        <fullName evidence="3 5">Neutral ceramidase</fullName>
        <ecNumber evidence="2 5">3.5.1.23</ecNumber>
    </recommendedName>
</protein>
<dbReference type="InterPro" id="IPR031331">
    <property type="entry name" value="NEUT/ALK_ceramidase_C"/>
</dbReference>
<name>A0ABM3MUN8_GALME</name>
<comment type="similarity">
    <text evidence="1 5">Belongs to the neutral ceramidase family.</text>
</comment>
<proteinExistence type="inferred from homology"/>
<keyword evidence="9" id="KW-1185">Reference proteome</keyword>